<dbReference type="InterPro" id="IPR050438">
    <property type="entry name" value="LMW_PTPase"/>
</dbReference>
<dbReference type="InterPro" id="IPR023485">
    <property type="entry name" value="Ptyr_pPase"/>
</dbReference>
<evidence type="ECO:0000256" key="1">
    <source>
        <dbReference type="ARBA" id="ARBA00011063"/>
    </source>
</evidence>
<feature type="domain" description="Phosphotyrosine protein phosphatase I" evidence="5">
    <location>
        <begin position="1"/>
        <end position="142"/>
    </location>
</feature>
<accession>A0ABT7NJ49</accession>
<dbReference type="SUPFAM" id="SSF52788">
    <property type="entry name" value="Phosphotyrosine protein phosphatases I"/>
    <property type="match status" value="1"/>
</dbReference>
<keyword evidence="3" id="KW-0378">Hydrolase</keyword>
<evidence type="ECO:0000313" key="7">
    <source>
        <dbReference type="Proteomes" id="UP001170954"/>
    </source>
</evidence>
<dbReference type="CDD" id="cd16343">
    <property type="entry name" value="LMWPTP"/>
    <property type="match status" value="1"/>
</dbReference>
<evidence type="ECO:0000256" key="3">
    <source>
        <dbReference type="ARBA" id="ARBA00022801"/>
    </source>
</evidence>
<reference evidence="6" key="2">
    <citation type="journal article" date="2022" name="Sci. Total Environ.">
        <title>Prevalence, transmission, and molecular epidemiology of tet(X)-positive bacteria among humans, animals, and environmental niches in China: An epidemiological, and genomic-based study.</title>
        <authorList>
            <person name="Dong N."/>
            <person name="Zeng Y."/>
            <person name="Cai C."/>
            <person name="Sun C."/>
            <person name="Lu J."/>
            <person name="Liu C."/>
            <person name="Zhou H."/>
            <person name="Sun Q."/>
            <person name="Shu L."/>
            <person name="Wang H."/>
            <person name="Wang Y."/>
            <person name="Wang S."/>
            <person name="Wu C."/>
            <person name="Chan E.W."/>
            <person name="Chen G."/>
            <person name="Shen Z."/>
            <person name="Chen S."/>
            <person name="Zhang R."/>
        </authorList>
    </citation>
    <scope>NUCLEOTIDE SEQUENCE</scope>
    <source>
        <strain evidence="6">R1692</strain>
    </source>
</reference>
<dbReference type="Proteomes" id="UP001170954">
    <property type="component" value="Unassembled WGS sequence"/>
</dbReference>
<sequence length="145" mass="16557">MKILMVCLGNICRSPLAHGIMAHMVREAGLDWEIDSAGTGDWHVGHAPDHRSIAVAKTNGIDISEQRAQFFVPDLFEKYDRIFVMDRNNYKDVLALSTSEEHSGKVSLFLDDDIVPDPYYDSDQFEPVFRMIEARCKILIDELNR</sequence>
<dbReference type="Pfam" id="PF01451">
    <property type="entry name" value="LMWPc"/>
    <property type="match status" value="1"/>
</dbReference>
<evidence type="ECO:0000259" key="5">
    <source>
        <dbReference type="SMART" id="SM00226"/>
    </source>
</evidence>
<evidence type="ECO:0000313" key="6">
    <source>
        <dbReference type="EMBL" id="MDM1047173.1"/>
    </source>
</evidence>
<comment type="similarity">
    <text evidence="1">Belongs to the low molecular weight phosphotyrosine protein phosphatase family.</text>
</comment>
<dbReference type="PANTHER" id="PTHR11717:SF7">
    <property type="entry name" value="LOW MOLECULAR WEIGHT PHOSPHOTYROSINE PROTEIN PHOSPHATASE"/>
    <property type="match status" value="1"/>
</dbReference>
<name>A0ABT7NJ49_9SPHI</name>
<organism evidence="6 7">
    <name type="scientific">Sphingobacterium hotanense</name>
    <dbReference type="NCBI Taxonomy" id="649196"/>
    <lineage>
        <taxon>Bacteria</taxon>
        <taxon>Pseudomonadati</taxon>
        <taxon>Bacteroidota</taxon>
        <taxon>Sphingobacteriia</taxon>
        <taxon>Sphingobacteriales</taxon>
        <taxon>Sphingobacteriaceae</taxon>
        <taxon>Sphingobacterium</taxon>
    </lineage>
</organism>
<dbReference type="EC" id="3.1.3.48" evidence="2"/>
<protein>
    <recommendedName>
        <fullName evidence="2">protein-tyrosine-phosphatase</fullName>
        <ecNumber evidence="2">3.1.3.48</ecNumber>
    </recommendedName>
</protein>
<dbReference type="InterPro" id="IPR017867">
    <property type="entry name" value="Tyr_phospatase_low_mol_wt"/>
</dbReference>
<keyword evidence="4" id="KW-0904">Protein phosphatase</keyword>
<dbReference type="PRINTS" id="PR00719">
    <property type="entry name" value="LMWPTPASE"/>
</dbReference>
<dbReference type="EMBL" id="JACAGK010000005">
    <property type="protein sequence ID" value="MDM1047173.1"/>
    <property type="molecule type" value="Genomic_DNA"/>
</dbReference>
<dbReference type="Gene3D" id="3.40.50.2300">
    <property type="match status" value="1"/>
</dbReference>
<dbReference type="InterPro" id="IPR036196">
    <property type="entry name" value="Ptyr_pPase_sf"/>
</dbReference>
<comment type="caution">
    <text evidence="6">The sequence shown here is derived from an EMBL/GenBank/DDBJ whole genome shotgun (WGS) entry which is preliminary data.</text>
</comment>
<dbReference type="SMART" id="SM00226">
    <property type="entry name" value="LMWPc"/>
    <property type="match status" value="1"/>
</dbReference>
<proteinExistence type="inferred from homology"/>
<dbReference type="PANTHER" id="PTHR11717">
    <property type="entry name" value="LOW MOLECULAR WEIGHT PROTEIN TYROSINE PHOSPHATASE"/>
    <property type="match status" value="1"/>
</dbReference>
<reference evidence="6" key="1">
    <citation type="submission" date="2020-06" db="EMBL/GenBank/DDBJ databases">
        <authorList>
            <person name="Dong N."/>
        </authorList>
    </citation>
    <scope>NUCLEOTIDE SEQUENCE</scope>
    <source>
        <strain evidence="6">R1692</strain>
    </source>
</reference>
<evidence type="ECO:0000256" key="4">
    <source>
        <dbReference type="ARBA" id="ARBA00022912"/>
    </source>
</evidence>
<gene>
    <name evidence="6" type="ORF">HX018_02790</name>
</gene>
<dbReference type="RefSeq" id="WP_286650391.1">
    <property type="nucleotide sequence ID" value="NZ_JACAGK010000005.1"/>
</dbReference>
<keyword evidence="7" id="KW-1185">Reference proteome</keyword>
<evidence type="ECO:0000256" key="2">
    <source>
        <dbReference type="ARBA" id="ARBA00013064"/>
    </source>
</evidence>